<evidence type="ECO:0000259" key="2">
    <source>
        <dbReference type="PROSITE" id="PS50209"/>
    </source>
</evidence>
<reference evidence="3" key="1">
    <citation type="submission" date="2022-08" db="UniProtKB">
        <authorList>
            <consortium name="EnsemblMetazoa"/>
        </authorList>
    </citation>
    <scope>IDENTIFICATION</scope>
    <source>
        <strain evidence="3">05x7-T-G4-1.051#20</strain>
    </source>
</reference>
<dbReference type="OMA" id="SEDECTM"/>
<dbReference type="PROSITE" id="PS50209">
    <property type="entry name" value="CARD"/>
    <property type="match status" value="1"/>
</dbReference>
<dbReference type="Proteomes" id="UP000005408">
    <property type="component" value="Unassembled WGS sequence"/>
</dbReference>
<proteinExistence type="predicted"/>
<feature type="compositionally biased region" description="Basic and acidic residues" evidence="1">
    <location>
        <begin position="322"/>
        <end position="340"/>
    </location>
</feature>
<feature type="domain" description="CARD" evidence="2">
    <location>
        <begin position="58"/>
        <end position="150"/>
    </location>
</feature>
<dbReference type="GO" id="GO:0042981">
    <property type="term" value="P:regulation of apoptotic process"/>
    <property type="evidence" value="ECO:0007669"/>
    <property type="project" value="InterPro"/>
</dbReference>
<dbReference type="InterPro" id="IPR011029">
    <property type="entry name" value="DEATH-like_dom_sf"/>
</dbReference>
<evidence type="ECO:0000313" key="3">
    <source>
        <dbReference type="EnsemblMetazoa" id="G15999.3:cds"/>
    </source>
</evidence>
<feature type="compositionally biased region" description="Basic and acidic residues" evidence="1">
    <location>
        <begin position="499"/>
        <end position="508"/>
    </location>
</feature>
<dbReference type="EnsemblMetazoa" id="G15999.3">
    <property type="protein sequence ID" value="G15999.3:cds"/>
    <property type="gene ID" value="G15999"/>
</dbReference>
<dbReference type="InterPro" id="IPR001315">
    <property type="entry name" value="CARD"/>
</dbReference>
<organism evidence="3 4">
    <name type="scientific">Magallana gigas</name>
    <name type="common">Pacific oyster</name>
    <name type="synonym">Crassostrea gigas</name>
    <dbReference type="NCBI Taxonomy" id="29159"/>
    <lineage>
        <taxon>Eukaryota</taxon>
        <taxon>Metazoa</taxon>
        <taxon>Spiralia</taxon>
        <taxon>Lophotrochozoa</taxon>
        <taxon>Mollusca</taxon>
        <taxon>Bivalvia</taxon>
        <taxon>Autobranchia</taxon>
        <taxon>Pteriomorphia</taxon>
        <taxon>Ostreida</taxon>
        <taxon>Ostreoidea</taxon>
        <taxon>Ostreidae</taxon>
        <taxon>Magallana</taxon>
    </lineage>
</organism>
<dbReference type="Gene3D" id="1.10.533.10">
    <property type="entry name" value="Death Domain, Fas"/>
    <property type="match status" value="1"/>
</dbReference>
<keyword evidence="4" id="KW-1185">Reference proteome</keyword>
<sequence length="514" mass="59342">MDSSCCCCSKVLDEIFKLKEVVEKLLFAFNNRETFHDEERPKKKRRHNSNRCPESSFKEYVHQEVLQENYQKIVSGLDFSKGHVLYRLLQSEAISESDHESILNLGQKRKDQNRYIIHRFRHYGTDKFETFLESLKEEYPELLSDLKSTYQEKLETSGKRKCLFCTIQNMVDISDVLDPLFENKLIDDTIIERRLNCTSLAPAILWKQLFDQLKKASLDDRCKEVFVKALATKYKEIAVSVESVDFQTLFGCLCRQQKNAPACGFQTDGSGSLSDVSSMSTMDGRPLSENKVRDLQRVGSFKISSGFSLRREENESFSSISSHEKEENNEKATSPEKYEKSFSTVKNQPITCPMDDAQIPSTDDVVKFNEKDEIQINEEEEVKNTEFLHLVREPVKPRFHGDNSKSTIPVPRPRNLKTNFPLDINNQSQLSDKETVSPAIIKTVQELSPGSSNQSPTRKINTSLRLSSSFRLPSRTDRRRYGISVQQAEQFIYWTSQDDENKSSDRRSNRYRTA</sequence>
<dbReference type="OrthoDB" id="6160571at2759"/>
<accession>A0A8W8IYU8</accession>
<dbReference type="SUPFAM" id="SSF47986">
    <property type="entry name" value="DEATH domain"/>
    <property type="match status" value="1"/>
</dbReference>
<name>A0A8W8IYU8_MAGGI</name>
<evidence type="ECO:0000313" key="4">
    <source>
        <dbReference type="Proteomes" id="UP000005408"/>
    </source>
</evidence>
<feature type="region of interest" description="Disordered" evidence="1">
    <location>
        <begin position="314"/>
        <end position="342"/>
    </location>
</feature>
<dbReference type="CDD" id="cd01671">
    <property type="entry name" value="CARD"/>
    <property type="match status" value="1"/>
</dbReference>
<evidence type="ECO:0000256" key="1">
    <source>
        <dbReference type="SAM" id="MobiDB-lite"/>
    </source>
</evidence>
<feature type="region of interest" description="Disordered" evidence="1">
    <location>
        <begin position="495"/>
        <end position="514"/>
    </location>
</feature>
<protein>
    <recommendedName>
        <fullName evidence="2">CARD domain-containing protein</fullName>
    </recommendedName>
</protein>
<dbReference type="Pfam" id="PF00619">
    <property type="entry name" value="CARD"/>
    <property type="match status" value="1"/>
</dbReference>
<dbReference type="AlphaFoldDB" id="A0A8W8IYU8"/>